<reference evidence="1 2" key="1">
    <citation type="submission" date="2019-03" db="EMBL/GenBank/DDBJ databases">
        <title>Single cell metagenomics reveals metabolic interactions within the superorganism composed of flagellate Streblomastix strix and complex community of Bacteroidetes bacteria on its surface.</title>
        <authorList>
            <person name="Treitli S.C."/>
            <person name="Kolisko M."/>
            <person name="Husnik F."/>
            <person name="Keeling P."/>
            <person name="Hampl V."/>
        </authorList>
    </citation>
    <scope>NUCLEOTIDE SEQUENCE [LARGE SCALE GENOMIC DNA]</scope>
    <source>
        <strain evidence="1">ST1C</strain>
    </source>
</reference>
<dbReference type="EMBL" id="SNRW01037041">
    <property type="protein sequence ID" value="KAA6354020.1"/>
    <property type="molecule type" value="Genomic_DNA"/>
</dbReference>
<evidence type="ECO:0000313" key="2">
    <source>
        <dbReference type="Proteomes" id="UP000324800"/>
    </source>
</evidence>
<dbReference type="Proteomes" id="UP000324800">
    <property type="component" value="Unassembled WGS sequence"/>
</dbReference>
<feature type="non-terminal residue" evidence="1">
    <location>
        <position position="1"/>
    </location>
</feature>
<name>A0A5J4T928_9EUKA</name>
<dbReference type="AlphaFoldDB" id="A0A5J4T928"/>
<evidence type="ECO:0000313" key="1">
    <source>
        <dbReference type="EMBL" id="KAA6354020.1"/>
    </source>
</evidence>
<protein>
    <submittedName>
        <fullName evidence="1">Uncharacterized protein</fullName>
    </submittedName>
</protein>
<proteinExistence type="predicted"/>
<comment type="caution">
    <text evidence="1">The sequence shown here is derived from an EMBL/GenBank/DDBJ whole genome shotgun (WGS) entry which is preliminary data.</text>
</comment>
<sequence>GRVRCGFSFTLKPRPYTSNL</sequence>
<organism evidence="1 2">
    <name type="scientific">Streblomastix strix</name>
    <dbReference type="NCBI Taxonomy" id="222440"/>
    <lineage>
        <taxon>Eukaryota</taxon>
        <taxon>Metamonada</taxon>
        <taxon>Preaxostyla</taxon>
        <taxon>Oxymonadida</taxon>
        <taxon>Streblomastigidae</taxon>
        <taxon>Streblomastix</taxon>
    </lineage>
</organism>
<accession>A0A5J4T928</accession>
<gene>
    <name evidence="1" type="ORF">EZS28_050453</name>
</gene>